<comment type="caution">
    <text evidence="2">The sequence shown here is derived from an EMBL/GenBank/DDBJ whole genome shotgun (WGS) entry which is preliminary data.</text>
</comment>
<evidence type="ECO:0000259" key="1">
    <source>
        <dbReference type="Pfam" id="PF25559"/>
    </source>
</evidence>
<gene>
    <name evidence="2" type="ORF">AACH00_11255</name>
</gene>
<dbReference type="InterPro" id="IPR057691">
    <property type="entry name" value="DUF7931"/>
</dbReference>
<dbReference type="RefSeq" id="WP_341399231.1">
    <property type="nucleotide sequence ID" value="NZ_JBBUTI010000007.1"/>
</dbReference>
<name>A0ABU9C4W6_9BURK</name>
<dbReference type="EMBL" id="JBBUTI010000007">
    <property type="protein sequence ID" value="MEK8046930.1"/>
    <property type="molecule type" value="Genomic_DNA"/>
</dbReference>
<protein>
    <recommendedName>
        <fullName evidence="1">DUF7931 domain-containing protein</fullName>
    </recommendedName>
</protein>
<organism evidence="2 3">
    <name type="scientific">Ideonella margarita</name>
    <dbReference type="NCBI Taxonomy" id="2984191"/>
    <lineage>
        <taxon>Bacteria</taxon>
        <taxon>Pseudomonadati</taxon>
        <taxon>Pseudomonadota</taxon>
        <taxon>Betaproteobacteria</taxon>
        <taxon>Burkholderiales</taxon>
        <taxon>Sphaerotilaceae</taxon>
        <taxon>Ideonella</taxon>
    </lineage>
</organism>
<evidence type="ECO:0000313" key="3">
    <source>
        <dbReference type="Proteomes" id="UP001379945"/>
    </source>
</evidence>
<sequence>MRAFVLAACAQGCREMWWIAPDFDQWPLDDSEVLEALTRWARRPGVHLHCISHDFEPLRRSSPRWVRWRQTFGHVLSCKRPDETAGADLPRAMLADRACLLKVLDVVHPRARITADKQDVHHAREQIAAILQRSSDTFSVSVLGL</sequence>
<dbReference type="Pfam" id="PF25559">
    <property type="entry name" value="DUF7931"/>
    <property type="match status" value="1"/>
</dbReference>
<keyword evidence="3" id="KW-1185">Reference proteome</keyword>
<feature type="domain" description="DUF7931" evidence="1">
    <location>
        <begin position="2"/>
        <end position="102"/>
    </location>
</feature>
<proteinExistence type="predicted"/>
<accession>A0ABU9C4W6</accession>
<evidence type="ECO:0000313" key="2">
    <source>
        <dbReference type="EMBL" id="MEK8046930.1"/>
    </source>
</evidence>
<reference evidence="2 3" key="1">
    <citation type="submission" date="2024-04" db="EMBL/GenBank/DDBJ databases">
        <title>Novel species of the genus Ideonella isolated from streams.</title>
        <authorList>
            <person name="Lu H."/>
        </authorList>
    </citation>
    <scope>NUCLEOTIDE SEQUENCE [LARGE SCALE GENOMIC DNA]</scope>
    <source>
        <strain evidence="2 3">LYT19W</strain>
    </source>
</reference>
<dbReference type="Proteomes" id="UP001379945">
    <property type="component" value="Unassembled WGS sequence"/>
</dbReference>